<gene>
    <name evidence="2" type="ORF">SAMN04487884_10927</name>
</gene>
<dbReference type="Gene3D" id="2.30.110.10">
    <property type="entry name" value="Electron Transport, Fmn-binding Protein, Chain A"/>
    <property type="match status" value="1"/>
</dbReference>
<evidence type="ECO:0000313" key="3">
    <source>
        <dbReference type="Proteomes" id="UP000182584"/>
    </source>
</evidence>
<dbReference type="InterPro" id="IPR011576">
    <property type="entry name" value="Pyridox_Oxase_N"/>
</dbReference>
<reference evidence="2 3" key="1">
    <citation type="submission" date="2016-10" db="EMBL/GenBank/DDBJ databases">
        <authorList>
            <person name="de Groot N.N."/>
        </authorList>
    </citation>
    <scope>NUCLEOTIDE SEQUENCE [LARGE SCALE GENOMIC DNA]</scope>
    <source>
        <strain evidence="2 3">AR40</strain>
    </source>
</reference>
<evidence type="ECO:0000313" key="2">
    <source>
        <dbReference type="EMBL" id="SER67157.1"/>
    </source>
</evidence>
<dbReference type="AlphaFoldDB" id="A0A1H9R3F4"/>
<dbReference type="EMBL" id="FOGJ01000009">
    <property type="protein sequence ID" value="SER67157.1"/>
    <property type="molecule type" value="Genomic_DNA"/>
</dbReference>
<dbReference type="Proteomes" id="UP000182584">
    <property type="component" value="Unassembled WGS sequence"/>
</dbReference>
<dbReference type="OrthoDB" id="3255142at2"/>
<sequence>MDYDMAASFWERKTSEFPMEESELRGAVDAFIGRHKICALATGSGDFVRNTPIEYNYTGGKFWFFSEGGLKFKALKDNKNVCLAIYEESSDFGSLHGMQIYGVAQVVEHFTSEYNKLLEYKKISLDAVKKMEEPINLIKVVPKEIDFLNSDFKKNGFDSRQHLSL</sequence>
<protein>
    <submittedName>
        <fullName evidence="2">Pyridoxamine 5'-phosphate oxidase</fullName>
    </submittedName>
</protein>
<dbReference type="SUPFAM" id="SSF50475">
    <property type="entry name" value="FMN-binding split barrel"/>
    <property type="match status" value="1"/>
</dbReference>
<organism evidence="2 3">
    <name type="scientific">Butyrivibrio fibrisolvens</name>
    <dbReference type="NCBI Taxonomy" id="831"/>
    <lineage>
        <taxon>Bacteria</taxon>
        <taxon>Bacillati</taxon>
        <taxon>Bacillota</taxon>
        <taxon>Clostridia</taxon>
        <taxon>Lachnospirales</taxon>
        <taxon>Lachnospiraceae</taxon>
        <taxon>Butyrivibrio</taxon>
    </lineage>
</organism>
<feature type="domain" description="Pyridoxamine 5'-phosphate oxidase N-terminal" evidence="1">
    <location>
        <begin position="26"/>
        <end position="148"/>
    </location>
</feature>
<dbReference type="eggNOG" id="COG3467">
    <property type="taxonomic scope" value="Bacteria"/>
</dbReference>
<accession>A0A1H9R3F4</accession>
<name>A0A1H9R3F4_BUTFI</name>
<evidence type="ECO:0000259" key="1">
    <source>
        <dbReference type="Pfam" id="PF01243"/>
    </source>
</evidence>
<dbReference type="InterPro" id="IPR012349">
    <property type="entry name" value="Split_barrel_FMN-bd"/>
</dbReference>
<proteinExistence type="predicted"/>
<dbReference type="Pfam" id="PF01243">
    <property type="entry name" value="PNPOx_N"/>
    <property type="match status" value="1"/>
</dbReference>
<dbReference type="RefSeq" id="WP_074755588.1">
    <property type="nucleotide sequence ID" value="NZ_FOGJ01000009.1"/>
</dbReference>